<dbReference type="GO" id="GO:0006353">
    <property type="term" value="P:DNA-templated transcription termination"/>
    <property type="evidence" value="ECO:0007669"/>
    <property type="project" value="UniProtKB-KW"/>
</dbReference>
<evidence type="ECO:0000256" key="3">
    <source>
        <dbReference type="ARBA" id="ARBA00022946"/>
    </source>
</evidence>
<dbReference type="SMART" id="SM00733">
    <property type="entry name" value="Mterf"/>
    <property type="match status" value="6"/>
</dbReference>
<dbReference type="AlphaFoldDB" id="A0A6P6WND7"/>
<sequence>MSISFLCPRPATTGGLRNTFPTRLHVRTFASVASQPETEIGGVKQIQQKKKLEKAVLVDSLLRSYGFSDAQISKLQTLRPRALTLNPQEILLPKFEFLRSIGVSAADLPKIISLNPAILETSLQRRLVPGYNFFKSLNLTDQHIVTMMKNYWQIFHGDERKVLGPKIEVLKGLGVPHPAISLLLVHYPSVVHLSFNTFRRCVDEAIQMGFDPSVGHFVQAVKALSRFAKKQDIEHVMDVYRRWGVSDDEILLVFRSQPLCMDCSEQKIMRTMDFLVNQMKWQPAAVVRWPTVLRYSLEKRIMPRCRVIKALIANSLVEENISFGSFISISEQLFLDRYVDNWLKVLPRLMGIYRGEESGIPHQFDLKRLGD</sequence>
<keyword evidence="4" id="KW-1185">Reference proteome</keyword>
<reference evidence="4" key="1">
    <citation type="journal article" date="2025" name="Foods">
        <title>Unveiling the Microbial Signatures of Arabica Coffee Cherries: Insights into Ripeness Specific Diversity, Functional Traits, and Implications for Quality and Safety.</title>
        <authorList>
            <consortium name="RefSeq"/>
            <person name="Tenea G.N."/>
            <person name="Cifuentes V."/>
            <person name="Reyes P."/>
            <person name="Cevallos-Vallejos M."/>
        </authorList>
    </citation>
    <scope>NUCLEOTIDE SEQUENCE [LARGE SCALE GENOMIC DNA]</scope>
</reference>
<accession>A0A6P6WND7</accession>
<proteinExistence type="inferred from homology"/>
<organism evidence="4 5">
    <name type="scientific">Coffea arabica</name>
    <name type="common">Arabian coffee</name>
    <dbReference type="NCBI Taxonomy" id="13443"/>
    <lineage>
        <taxon>Eukaryota</taxon>
        <taxon>Viridiplantae</taxon>
        <taxon>Streptophyta</taxon>
        <taxon>Embryophyta</taxon>
        <taxon>Tracheophyta</taxon>
        <taxon>Spermatophyta</taxon>
        <taxon>Magnoliopsida</taxon>
        <taxon>eudicotyledons</taxon>
        <taxon>Gunneridae</taxon>
        <taxon>Pentapetalae</taxon>
        <taxon>asterids</taxon>
        <taxon>lamiids</taxon>
        <taxon>Gentianales</taxon>
        <taxon>Rubiaceae</taxon>
        <taxon>Ixoroideae</taxon>
        <taxon>Gardenieae complex</taxon>
        <taxon>Bertiereae - Coffeeae clade</taxon>
        <taxon>Coffeeae</taxon>
        <taxon>Coffea</taxon>
    </lineage>
</organism>
<evidence type="ECO:0000313" key="5">
    <source>
        <dbReference type="RefSeq" id="XP_027116979.2"/>
    </source>
</evidence>
<keyword evidence="2" id="KW-0805">Transcription regulation</keyword>
<dbReference type="InterPro" id="IPR003690">
    <property type="entry name" value="MTERF"/>
</dbReference>
<evidence type="ECO:0000256" key="1">
    <source>
        <dbReference type="ARBA" id="ARBA00007692"/>
    </source>
</evidence>
<dbReference type="Gene3D" id="1.25.70.10">
    <property type="entry name" value="Transcription termination factor 3, mitochondrial"/>
    <property type="match status" value="1"/>
</dbReference>
<dbReference type="PANTHER" id="PTHR13068">
    <property type="entry name" value="CGI-12 PROTEIN-RELATED"/>
    <property type="match status" value="1"/>
</dbReference>
<protein>
    <submittedName>
        <fullName evidence="5">Transcription termination factor MTERF8, chloroplastic-like</fullName>
    </submittedName>
</protein>
<dbReference type="Proteomes" id="UP001652660">
    <property type="component" value="Chromosome 1e"/>
</dbReference>
<keyword evidence="2" id="KW-0806">Transcription termination</keyword>
<dbReference type="GO" id="GO:0003676">
    <property type="term" value="F:nucleic acid binding"/>
    <property type="evidence" value="ECO:0007669"/>
    <property type="project" value="InterPro"/>
</dbReference>
<keyword evidence="2" id="KW-0804">Transcription</keyword>
<dbReference type="GeneID" id="113734574"/>
<dbReference type="OrthoDB" id="905822at2759"/>
<dbReference type="Pfam" id="PF02536">
    <property type="entry name" value="mTERF"/>
    <property type="match status" value="1"/>
</dbReference>
<evidence type="ECO:0000313" key="4">
    <source>
        <dbReference type="Proteomes" id="UP001652660"/>
    </source>
</evidence>
<comment type="similarity">
    <text evidence="1">Belongs to the mTERF family.</text>
</comment>
<evidence type="ECO:0000256" key="2">
    <source>
        <dbReference type="ARBA" id="ARBA00022472"/>
    </source>
</evidence>
<dbReference type="RefSeq" id="XP_027116979.2">
    <property type="nucleotide sequence ID" value="XM_027261178.2"/>
</dbReference>
<dbReference type="InterPro" id="IPR038538">
    <property type="entry name" value="MTERF_sf"/>
</dbReference>
<reference evidence="5" key="2">
    <citation type="submission" date="2025-08" db="UniProtKB">
        <authorList>
            <consortium name="RefSeq"/>
        </authorList>
    </citation>
    <scope>IDENTIFICATION</scope>
    <source>
        <tissue evidence="5">Leaves</tissue>
    </source>
</reference>
<dbReference type="PANTHER" id="PTHR13068:SF133">
    <property type="entry name" value="MITOCHONDRIAL TRANSCRIPTION TERMINATION FACTOR FAMILY PROTEIN"/>
    <property type="match status" value="1"/>
</dbReference>
<gene>
    <name evidence="5" type="primary">LOC113734574</name>
</gene>
<keyword evidence="3" id="KW-0809">Transit peptide</keyword>
<name>A0A6P6WND7_COFAR</name>